<keyword evidence="2" id="KW-1185">Reference proteome</keyword>
<comment type="caution">
    <text evidence="1">The sequence shown here is derived from an EMBL/GenBank/DDBJ whole genome shotgun (WGS) entry which is preliminary data.</text>
</comment>
<reference evidence="1 2" key="1">
    <citation type="submission" date="2024-01" db="EMBL/GenBank/DDBJ databases">
        <title>Sphingobacterium tenebrionis sp. nov., a novel endophyte isolated from tenebrio molitor intestines.</title>
        <authorList>
            <person name="Zhang C."/>
        </authorList>
    </citation>
    <scope>NUCLEOTIDE SEQUENCE [LARGE SCALE GENOMIC DNA]</scope>
    <source>
        <strain evidence="1 2">PU5-4</strain>
    </source>
</reference>
<dbReference type="RefSeq" id="WP_167554224.1">
    <property type="nucleotide sequence ID" value="NZ_JAYLLN010000013.1"/>
</dbReference>
<gene>
    <name evidence="1" type="ORF">VJ786_07305</name>
</gene>
<dbReference type="Proteomes" id="UP001363035">
    <property type="component" value="Unassembled WGS sequence"/>
</dbReference>
<dbReference type="EMBL" id="JAYLLN010000013">
    <property type="protein sequence ID" value="MEI5984704.1"/>
    <property type="molecule type" value="Genomic_DNA"/>
</dbReference>
<name>A0ABU8I4P6_9SPHI</name>
<organism evidence="1 2">
    <name type="scientific">Sphingobacterium tenebrionis</name>
    <dbReference type="NCBI Taxonomy" id="3111775"/>
    <lineage>
        <taxon>Bacteria</taxon>
        <taxon>Pseudomonadati</taxon>
        <taxon>Bacteroidota</taxon>
        <taxon>Sphingobacteriia</taxon>
        <taxon>Sphingobacteriales</taxon>
        <taxon>Sphingobacteriaceae</taxon>
        <taxon>Sphingobacterium</taxon>
    </lineage>
</organism>
<accession>A0ABU8I4P6</accession>
<sequence>MNKHAFQKAKNKYVAPTIGVIILQKEQYSALIQTSHPIIKHPKENSNPQKNNL</sequence>
<protein>
    <submittedName>
        <fullName evidence="1">Uncharacterized protein</fullName>
    </submittedName>
</protein>
<evidence type="ECO:0000313" key="2">
    <source>
        <dbReference type="Proteomes" id="UP001363035"/>
    </source>
</evidence>
<proteinExistence type="predicted"/>
<evidence type="ECO:0000313" key="1">
    <source>
        <dbReference type="EMBL" id="MEI5984704.1"/>
    </source>
</evidence>